<gene>
    <name evidence="2" type="ORF">niasHT_015085</name>
</gene>
<evidence type="ECO:0000313" key="2">
    <source>
        <dbReference type="EMBL" id="KAL3111887.1"/>
    </source>
</evidence>
<name>A0ABD2L9L6_9BILA</name>
<dbReference type="Proteomes" id="UP001620626">
    <property type="component" value="Unassembled WGS sequence"/>
</dbReference>
<sequence length="84" mass="9726">MFLLFNHCLFFALTGGNASIEDDAMVELAKGPEYFNKFCAEKGLIINEKKQFLYDQYGAHLGLLYAMRMEWNYIKKTEVSKFAV</sequence>
<evidence type="ECO:0000256" key="1">
    <source>
        <dbReference type="SAM" id="SignalP"/>
    </source>
</evidence>
<accession>A0ABD2L9L6</accession>
<protein>
    <submittedName>
        <fullName evidence="2">Uncharacterized protein</fullName>
    </submittedName>
</protein>
<keyword evidence="1" id="KW-0732">Signal</keyword>
<feature type="signal peptide" evidence="1">
    <location>
        <begin position="1"/>
        <end position="18"/>
    </location>
</feature>
<keyword evidence="3" id="KW-1185">Reference proteome</keyword>
<dbReference type="AlphaFoldDB" id="A0ABD2L9L6"/>
<evidence type="ECO:0000313" key="3">
    <source>
        <dbReference type="Proteomes" id="UP001620626"/>
    </source>
</evidence>
<dbReference type="EMBL" id="JBICBT010000491">
    <property type="protein sequence ID" value="KAL3111887.1"/>
    <property type="molecule type" value="Genomic_DNA"/>
</dbReference>
<reference evidence="2 3" key="1">
    <citation type="submission" date="2024-10" db="EMBL/GenBank/DDBJ databases">
        <authorList>
            <person name="Kim D."/>
        </authorList>
    </citation>
    <scope>NUCLEOTIDE SEQUENCE [LARGE SCALE GENOMIC DNA]</scope>
    <source>
        <strain evidence="2">BH-2024</strain>
    </source>
</reference>
<comment type="caution">
    <text evidence="2">The sequence shown here is derived from an EMBL/GenBank/DDBJ whole genome shotgun (WGS) entry which is preliminary data.</text>
</comment>
<organism evidence="2 3">
    <name type="scientific">Heterodera trifolii</name>
    <dbReference type="NCBI Taxonomy" id="157864"/>
    <lineage>
        <taxon>Eukaryota</taxon>
        <taxon>Metazoa</taxon>
        <taxon>Ecdysozoa</taxon>
        <taxon>Nematoda</taxon>
        <taxon>Chromadorea</taxon>
        <taxon>Rhabditida</taxon>
        <taxon>Tylenchina</taxon>
        <taxon>Tylenchomorpha</taxon>
        <taxon>Tylenchoidea</taxon>
        <taxon>Heteroderidae</taxon>
        <taxon>Heteroderinae</taxon>
        <taxon>Heterodera</taxon>
    </lineage>
</organism>
<proteinExistence type="predicted"/>
<feature type="chain" id="PRO_5044830427" evidence="1">
    <location>
        <begin position="19"/>
        <end position="84"/>
    </location>
</feature>